<keyword evidence="5" id="KW-0534">Nitrate assimilation</keyword>
<comment type="subcellular location">
    <subcellularLocation>
        <location evidence="1">Membrane</location>
        <topology evidence="1">Multi-pass membrane protein</topology>
    </subcellularLocation>
</comment>
<dbReference type="GO" id="GO:0016020">
    <property type="term" value="C:membrane"/>
    <property type="evidence" value="ECO:0007669"/>
    <property type="project" value="UniProtKB-SubCell"/>
</dbReference>
<accession>A0A366EEY3</accession>
<feature type="transmembrane region" description="Helical" evidence="7">
    <location>
        <begin position="169"/>
        <end position="190"/>
    </location>
</feature>
<reference evidence="9 10" key="1">
    <citation type="submission" date="2018-06" db="EMBL/GenBank/DDBJ databases">
        <title>Genomic Encyclopedia of Type Strains, Phase IV (KMG-IV): sequencing the most valuable type-strain genomes for metagenomic binning, comparative biology and taxonomic classification.</title>
        <authorList>
            <person name="Goeker M."/>
        </authorList>
    </citation>
    <scope>NUCLEOTIDE SEQUENCE [LARGE SCALE GENOMIC DNA]</scope>
    <source>
        <strain evidence="9 10">DSM 24875</strain>
    </source>
</reference>
<feature type="transmembrane region" description="Helical" evidence="7">
    <location>
        <begin position="364"/>
        <end position="387"/>
    </location>
</feature>
<evidence type="ECO:0000256" key="1">
    <source>
        <dbReference type="ARBA" id="ARBA00004141"/>
    </source>
</evidence>
<evidence type="ECO:0000256" key="7">
    <source>
        <dbReference type="SAM" id="Phobius"/>
    </source>
</evidence>
<evidence type="ECO:0000256" key="2">
    <source>
        <dbReference type="ARBA" id="ARBA00008432"/>
    </source>
</evidence>
<feature type="transmembrane region" description="Helical" evidence="7">
    <location>
        <begin position="12"/>
        <end position="31"/>
    </location>
</feature>
<feature type="transmembrane region" description="Helical" evidence="7">
    <location>
        <begin position="332"/>
        <end position="352"/>
    </location>
</feature>
<dbReference type="SUPFAM" id="SSF103473">
    <property type="entry name" value="MFS general substrate transporter"/>
    <property type="match status" value="1"/>
</dbReference>
<dbReference type="AlphaFoldDB" id="A0A366EEY3"/>
<dbReference type="RefSeq" id="WP_113894051.1">
    <property type="nucleotide sequence ID" value="NZ_QNRK01000062.1"/>
</dbReference>
<keyword evidence="3 7" id="KW-0812">Transmembrane</keyword>
<dbReference type="InterPro" id="IPR020846">
    <property type="entry name" value="MFS_dom"/>
</dbReference>
<dbReference type="Proteomes" id="UP000253529">
    <property type="component" value="Unassembled WGS sequence"/>
</dbReference>
<evidence type="ECO:0000259" key="8">
    <source>
        <dbReference type="PROSITE" id="PS50850"/>
    </source>
</evidence>
<evidence type="ECO:0000313" key="9">
    <source>
        <dbReference type="EMBL" id="RBP00952.1"/>
    </source>
</evidence>
<feature type="transmembrane region" description="Helical" evidence="7">
    <location>
        <begin position="211"/>
        <end position="235"/>
    </location>
</feature>
<keyword evidence="6 7" id="KW-0472">Membrane</keyword>
<evidence type="ECO:0000256" key="6">
    <source>
        <dbReference type="ARBA" id="ARBA00023136"/>
    </source>
</evidence>
<protein>
    <submittedName>
        <fullName evidence="9">NNP family nitrate/nitrite transporter-like MFS transporter</fullName>
    </submittedName>
</protein>
<dbReference type="Pfam" id="PF07690">
    <property type="entry name" value="MFS_1"/>
    <property type="match status" value="1"/>
</dbReference>
<dbReference type="OrthoDB" id="9771451at2"/>
<feature type="transmembrane region" description="Helical" evidence="7">
    <location>
        <begin position="302"/>
        <end position="320"/>
    </location>
</feature>
<dbReference type="GO" id="GO:0042128">
    <property type="term" value="P:nitrate assimilation"/>
    <property type="evidence" value="ECO:0007669"/>
    <property type="project" value="UniProtKB-KW"/>
</dbReference>
<feature type="transmembrane region" description="Helical" evidence="7">
    <location>
        <begin position="138"/>
        <end position="163"/>
    </location>
</feature>
<dbReference type="GO" id="GO:0015112">
    <property type="term" value="F:nitrate transmembrane transporter activity"/>
    <property type="evidence" value="ECO:0007669"/>
    <property type="project" value="InterPro"/>
</dbReference>
<organism evidence="9 10">
    <name type="scientific">Roseiarcus fermentans</name>
    <dbReference type="NCBI Taxonomy" id="1473586"/>
    <lineage>
        <taxon>Bacteria</taxon>
        <taxon>Pseudomonadati</taxon>
        <taxon>Pseudomonadota</taxon>
        <taxon>Alphaproteobacteria</taxon>
        <taxon>Hyphomicrobiales</taxon>
        <taxon>Roseiarcaceae</taxon>
        <taxon>Roseiarcus</taxon>
    </lineage>
</organism>
<evidence type="ECO:0000313" key="10">
    <source>
        <dbReference type="Proteomes" id="UP000253529"/>
    </source>
</evidence>
<dbReference type="EMBL" id="QNRK01000062">
    <property type="protein sequence ID" value="RBP00952.1"/>
    <property type="molecule type" value="Genomic_DNA"/>
</dbReference>
<evidence type="ECO:0000256" key="5">
    <source>
        <dbReference type="ARBA" id="ARBA00023063"/>
    </source>
</evidence>
<comment type="caution">
    <text evidence="9">The sequence shown here is derived from an EMBL/GenBank/DDBJ whole genome shotgun (WGS) entry which is preliminary data.</text>
</comment>
<feature type="domain" description="Major facilitator superfamily (MFS) profile" evidence="8">
    <location>
        <begin position="12"/>
        <end position="390"/>
    </location>
</feature>
<comment type="similarity">
    <text evidence="2">Belongs to the major facilitator superfamily. Nitrate/nitrite porter (TC 2.A.1.8) family.</text>
</comment>
<evidence type="ECO:0000256" key="3">
    <source>
        <dbReference type="ARBA" id="ARBA00022692"/>
    </source>
</evidence>
<keyword evidence="4 7" id="KW-1133">Transmembrane helix</keyword>
<dbReference type="InterPro" id="IPR011701">
    <property type="entry name" value="MFS"/>
</dbReference>
<dbReference type="PANTHER" id="PTHR23515">
    <property type="entry name" value="HIGH-AFFINITY NITRATE TRANSPORTER 2.3"/>
    <property type="match status" value="1"/>
</dbReference>
<dbReference type="InterPro" id="IPR044772">
    <property type="entry name" value="NO3_transporter"/>
</dbReference>
<name>A0A366EEY3_9HYPH</name>
<dbReference type="PROSITE" id="PS50850">
    <property type="entry name" value="MFS"/>
    <property type="match status" value="1"/>
</dbReference>
<feature type="transmembrane region" description="Helical" evidence="7">
    <location>
        <begin position="103"/>
        <end position="126"/>
    </location>
</feature>
<keyword evidence="10" id="KW-1185">Reference proteome</keyword>
<feature type="transmembrane region" description="Helical" evidence="7">
    <location>
        <begin position="277"/>
        <end position="296"/>
    </location>
</feature>
<gene>
    <name evidence="9" type="ORF">DFR50_1627</name>
</gene>
<sequence>MNRGFLRAGHLPTLFSAFLYFDVSFMVWVILGPLGVFIARDLHLSSAEKGLMVATPVLAGAVLRIVAGVLADYLKPRLAGVIMQTIVIGGLAAFWAFGLQTFASTLALGIVLGVAGASFAVALPLASYWYPPEHQGAALGVAGAGNSGTVLAALFAPSLAVLFGWRNVLGLAIVPLAIVLALFVVLAKNSPHSPARRSLKDYADVLSHADAWWLMAFYCVTFGGFVGLSSFLPIYFNDQYGLSPVNAGYATAACVFAGSFVRPIGGAIADRIGGVKALSFVYGLVAVLVLIISRGLPDLTVALPIIVVTMGALGAGNGAVFQIVPQRFSRNVGVVTGLVGATGGAGGFYLAASLGYAKQFAGGYGLGFAVFACLALAALTALTAVSIRWRRTWLSRADLAAA</sequence>
<evidence type="ECO:0000256" key="4">
    <source>
        <dbReference type="ARBA" id="ARBA00022989"/>
    </source>
</evidence>
<dbReference type="Gene3D" id="1.20.1250.20">
    <property type="entry name" value="MFS general substrate transporter like domains"/>
    <property type="match status" value="1"/>
</dbReference>
<dbReference type="InterPro" id="IPR036259">
    <property type="entry name" value="MFS_trans_sf"/>
</dbReference>
<proteinExistence type="inferred from homology"/>
<dbReference type="CDD" id="cd17341">
    <property type="entry name" value="MFS_NRT2_like"/>
    <property type="match status" value="1"/>
</dbReference>
<feature type="transmembrane region" description="Helical" evidence="7">
    <location>
        <begin position="78"/>
        <end position="97"/>
    </location>
</feature>
<feature type="transmembrane region" description="Helical" evidence="7">
    <location>
        <begin position="51"/>
        <end position="71"/>
    </location>
</feature>